<keyword evidence="5" id="KW-1133">Transmembrane helix</keyword>
<dbReference type="FunFam" id="3.40.50.300:FF:000032">
    <property type="entry name" value="Export ABC transporter ATP-binding protein"/>
    <property type="match status" value="1"/>
</dbReference>
<evidence type="ECO:0000256" key="5">
    <source>
        <dbReference type="ARBA" id="ARBA00022989"/>
    </source>
</evidence>
<evidence type="ECO:0000313" key="9">
    <source>
        <dbReference type="EMBL" id="RZT97698.1"/>
    </source>
</evidence>
<dbReference type="PROSITE" id="PS50893">
    <property type="entry name" value="ABC_TRANSPORTER_2"/>
    <property type="match status" value="1"/>
</dbReference>
<keyword evidence="3" id="KW-0547">Nucleotide-binding</keyword>
<evidence type="ECO:0000256" key="2">
    <source>
        <dbReference type="ARBA" id="ARBA00022475"/>
    </source>
</evidence>
<dbReference type="InterPro" id="IPR027417">
    <property type="entry name" value="P-loop_NTPase"/>
</dbReference>
<dbReference type="SUPFAM" id="SSF52540">
    <property type="entry name" value="P-loop containing nucleoside triphosphate hydrolases"/>
    <property type="match status" value="1"/>
</dbReference>
<dbReference type="AlphaFoldDB" id="A0A4Q7VNI6"/>
<evidence type="ECO:0000256" key="7">
    <source>
        <dbReference type="ARBA" id="ARBA00038388"/>
    </source>
</evidence>
<dbReference type="GO" id="GO:0022857">
    <property type="term" value="F:transmembrane transporter activity"/>
    <property type="evidence" value="ECO:0007669"/>
    <property type="project" value="UniProtKB-ARBA"/>
</dbReference>
<dbReference type="GO" id="GO:0046677">
    <property type="term" value="P:response to antibiotic"/>
    <property type="evidence" value="ECO:0007669"/>
    <property type="project" value="UniProtKB-KW"/>
</dbReference>
<dbReference type="EMBL" id="SHKP01000006">
    <property type="protein sequence ID" value="RZT97698.1"/>
    <property type="molecule type" value="Genomic_DNA"/>
</dbReference>
<evidence type="ECO:0000313" key="10">
    <source>
        <dbReference type="Proteomes" id="UP000293671"/>
    </source>
</evidence>
<dbReference type="PROSITE" id="PS00211">
    <property type="entry name" value="ABC_TRANSPORTER_1"/>
    <property type="match status" value="1"/>
</dbReference>
<feature type="domain" description="ABC transporter" evidence="8">
    <location>
        <begin position="16"/>
        <end position="250"/>
    </location>
</feature>
<dbReference type="PANTHER" id="PTHR24220:SF86">
    <property type="entry name" value="ABC TRANSPORTER ABCH.1"/>
    <property type="match status" value="1"/>
</dbReference>
<accession>A0A4Q7VNI6</accession>
<sequence length="251" mass="26897">MVDIAMQPNAPGDRLIEARDLVKTYRMGGGTDEATEVHALQGVSVAIGRGEFVAIMGASGSGKSTLMNILGCLDQPTSGSYTLAGEGVERLGADALASIRNRRIGFVFQQFNLLPRTSAVENVALPLVYAGVGPKERELRALASLAKVGLAERAQHTPAELSGGQQQRVAIARALVNDPQMILADEPTGALDTHTSEEVMRLLTALNDDGITVILVTHEHDVAAWARRRIVFRDGRIVEDVRQEPVRGELA</sequence>
<evidence type="ECO:0000256" key="4">
    <source>
        <dbReference type="ARBA" id="ARBA00022840"/>
    </source>
</evidence>
<evidence type="ECO:0000256" key="6">
    <source>
        <dbReference type="ARBA" id="ARBA00023251"/>
    </source>
</evidence>
<dbReference type="Gene3D" id="3.40.50.300">
    <property type="entry name" value="P-loop containing nucleotide triphosphate hydrolases"/>
    <property type="match status" value="1"/>
</dbReference>
<keyword evidence="10" id="KW-1185">Reference proteome</keyword>
<proteinExistence type="inferred from homology"/>
<comment type="caution">
    <text evidence="9">The sequence shown here is derived from an EMBL/GenBank/DDBJ whole genome shotgun (WGS) entry which is preliminary data.</text>
</comment>
<evidence type="ECO:0000256" key="1">
    <source>
        <dbReference type="ARBA" id="ARBA00022448"/>
    </source>
</evidence>
<protein>
    <submittedName>
        <fullName evidence="9">Putative ABC transport system ATP-binding protein</fullName>
    </submittedName>
</protein>
<dbReference type="PANTHER" id="PTHR24220">
    <property type="entry name" value="IMPORT ATP-BINDING PROTEIN"/>
    <property type="match status" value="1"/>
</dbReference>
<evidence type="ECO:0000259" key="8">
    <source>
        <dbReference type="PROSITE" id="PS50893"/>
    </source>
</evidence>
<dbReference type="SMART" id="SM00382">
    <property type="entry name" value="AAA"/>
    <property type="match status" value="1"/>
</dbReference>
<keyword evidence="1" id="KW-0813">Transport</keyword>
<keyword evidence="5" id="KW-0812">Transmembrane</keyword>
<dbReference type="GO" id="GO:0005524">
    <property type="term" value="F:ATP binding"/>
    <property type="evidence" value="ECO:0007669"/>
    <property type="project" value="UniProtKB-KW"/>
</dbReference>
<dbReference type="Proteomes" id="UP000293671">
    <property type="component" value="Unassembled WGS sequence"/>
</dbReference>
<reference evidence="9 10" key="1">
    <citation type="submission" date="2019-02" db="EMBL/GenBank/DDBJ databases">
        <title>Genomic Encyclopedia of Type Strains, Phase IV (KMG-IV): sequencing the most valuable type-strain genomes for metagenomic binning, comparative biology and taxonomic classification.</title>
        <authorList>
            <person name="Goeker M."/>
        </authorList>
    </citation>
    <scope>NUCLEOTIDE SEQUENCE [LARGE SCALE GENOMIC DNA]</scope>
    <source>
        <strain evidence="9 10">DSM 19570</strain>
    </source>
</reference>
<dbReference type="InterPro" id="IPR017871">
    <property type="entry name" value="ABC_transporter-like_CS"/>
</dbReference>
<dbReference type="InterPro" id="IPR015854">
    <property type="entry name" value="ABC_transpr_LolD-like"/>
</dbReference>
<dbReference type="InterPro" id="IPR003593">
    <property type="entry name" value="AAA+_ATPase"/>
</dbReference>
<dbReference type="InterPro" id="IPR017911">
    <property type="entry name" value="MacB-like_ATP-bd"/>
</dbReference>
<gene>
    <name evidence="9" type="ORF">EV670_2091</name>
</gene>
<keyword evidence="2" id="KW-1003">Cell membrane</keyword>
<comment type="similarity">
    <text evidence="7">Belongs to the ABC transporter superfamily. Macrolide exporter (TC 3.A.1.122) family.</text>
</comment>
<name>A0A4Q7VNI6_9BURK</name>
<keyword evidence="4 9" id="KW-0067">ATP-binding</keyword>
<dbReference type="GO" id="GO:0098796">
    <property type="term" value="C:membrane protein complex"/>
    <property type="evidence" value="ECO:0007669"/>
    <property type="project" value="UniProtKB-ARBA"/>
</dbReference>
<dbReference type="GO" id="GO:0005886">
    <property type="term" value="C:plasma membrane"/>
    <property type="evidence" value="ECO:0007669"/>
    <property type="project" value="TreeGrafter"/>
</dbReference>
<organism evidence="9 10">
    <name type="scientific">Rivibacter subsaxonicus</name>
    <dbReference type="NCBI Taxonomy" id="457575"/>
    <lineage>
        <taxon>Bacteria</taxon>
        <taxon>Pseudomonadati</taxon>
        <taxon>Pseudomonadota</taxon>
        <taxon>Betaproteobacteria</taxon>
        <taxon>Burkholderiales</taxon>
        <taxon>Rivibacter</taxon>
    </lineage>
</organism>
<dbReference type="InterPro" id="IPR003439">
    <property type="entry name" value="ABC_transporter-like_ATP-bd"/>
</dbReference>
<dbReference type="CDD" id="cd03255">
    <property type="entry name" value="ABC_MJ0796_LolCDE_FtsE"/>
    <property type="match status" value="1"/>
</dbReference>
<keyword evidence="5" id="KW-0472">Membrane</keyword>
<keyword evidence="6" id="KW-0046">Antibiotic resistance</keyword>
<dbReference type="GO" id="GO:0016887">
    <property type="term" value="F:ATP hydrolysis activity"/>
    <property type="evidence" value="ECO:0007669"/>
    <property type="project" value="InterPro"/>
</dbReference>
<evidence type="ECO:0000256" key="3">
    <source>
        <dbReference type="ARBA" id="ARBA00022741"/>
    </source>
</evidence>
<dbReference type="Pfam" id="PF00005">
    <property type="entry name" value="ABC_tran"/>
    <property type="match status" value="1"/>
</dbReference>